<name>A0A8T3CEN7_DENNO</name>
<dbReference type="AlphaFoldDB" id="A0A8T3CEN7"/>
<dbReference type="Proteomes" id="UP000829196">
    <property type="component" value="Unassembled WGS sequence"/>
</dbReference>
<evidence type="ECO:0000313" key="2">
    <source>
        <dbReference type="Proteomes" id="UP000829196"/>
    </source>
</evidence>
<organism evidence="1 2">
    <name type="scientific">Dendrobium nobile</name>
    <name type="common">Orchid</name>
    <dbReference type="NCBI Taxonomy" id="94219"/>
    <lineage>
        <taxon>Eukaryota</taxon>
        <taxon>Viridiplantae</taxon>
        <taxon>Streptophyta</taxon>
        <taxon>Embryophyta</taxon>
        <taxon>Tracheophyta</taxon>
        <taxon>Spermatophyta</taxon>
        <taxon>Magnoliopsida</taxon>
        <taxon>Liliopsida</taxon>
        <taxon>Asparagales</taxon>
        <taxon>Orchidaceae</taxon>
        <taxon>Epidendroideae</taxon>
        <taxon>Malaxideae</taxon>
        <taxon>Dendrobiinae</taxon>
        <taxon>Dendrobium</taxon>
    </lineage>
</organism>
<gene>
    <name evidence="1" type="ORF">KFK09_000421</name>
</gene>
<protein>
    <submittedName>
        <fullName evidence="1">Uncharacterized protein</fullName>
    </submittedName>
</protein>
<keyword evidence="2" id="KW-1185">Reference proteome</keyword>
<comment type="caution">
    <text evidence="1">The sequence shown here is derived from an EMBL/GenBank/DDBJ whole genome shotgun (WGS) entry which is preliminary data.</text>
</comment>
<evidence type="ECO:0000313" key="1">
    <source>
        <dbReference type="EMBL" id="KAI0530873.1"/>
    </source>
</evidence>
<reference evidence="1" key="1">
    <citation type="journal article" date="2022" name="Front. Genet.">
        <title>Chromosome-Scale Assembly of the Dendrobium nobile Genome Provides Insights Into the Molecular Mechanism of the Biosynthesis of the Medicinal Active Ingredient of Dendrobium.</title>
        <authorList>
            <person name="Xu Q."/>
            <person name="Niu S.-C."/>
            <person name="Li K.-L."/>
            <person name="Zheng P.-J."/>
            <person name="Zhang X.-J."/>
            <person name="Jia Y."/>
            <person name="Liu Y."/>
            <person name="Niu Y.-X."/>
            <person name="Yu L.-H."/>
            <person name="Chen D.-F."/>
            <person name="Zhang G.-Q."/>
        </authorList>
    </citation>
    <scope>NUCLEOTIDE SEQUENCE</scope>
    <source>
        <tissue evidence="1">Leaf</tissue>
    </source>
</reference>
<proteinExistence type="predicted"/>
<dbReference type="EMBL" id="JAGYWB010000001">
    <property type="protein sequence ID" value="KAI0530873.1"/>
    <property type="molecule type" value="Genomic_DNA"/>
</dbReference>
<accession>A0A8T3CEN7</accession>
<sequence length="245" mass="27864">MQILKDGGIQLKNIVRWKVGSGEQINVLGDIWLLDKILNAWATFVDCISLEGMMVQQLISDEGKWDEGKLKMFFQEELILLIMQVKIDTVVKKDRLETISKLSGRSLSALAYDFVFRDKYMDDDGGFEVENYEHIVVHCKYLNEAFSAIHGWGFALPKFHSLDDCLEEMRRSSAKNKSMVRLYCTEVFLSGKNRNLVKHGRAAMTSSLVHGGNVISLSTLKNNLYLDSWVLISLGSLQQLGTLHR</sequence>